<proteinExistence type="predicted"/>
<dbReference type="AlphaFoldDB" id="A0A292ZIG0"/>
<reference evidence="1 2" key="2">
    <citation type="journal article" date="2013" name="Environ. Sci. Technol.">
        <title>The 4-tert-butylphenol-utilizing bacterium Sphingobium fuliginis OMI can degrade bisphenols via phenolic ring hydroxylation and meta-cleavage pathway.</title>
        <authorList>
            <person name="Ogata Y."/>
            <person name="Goda S."/>
            <person name="Toyama T."/>
            <person name="Sei K."/>
            <person name="Ike M."/>
        </authorList>
    </citation>
    <scope>NUCLEOTIDE SEQUENCE [LARGE SCALE GENOMIC DNA]</scope>
    <source>
        <strain evidence="1 2">OMI</strain>
    </source>
</reference>
<name>A0A292ZIG0_SPHSA</name>
<dbReference type="EMBL" id="BEWI01000032">
    <property type="protein sequence ID" value="GAY22878.1"/>
    <property type="molecule type" value="Genomic_DNA"/>
</dbReference>
<comment type="caution">
    <text evidence="1">The sequence shown here is derived from an EMBL/GenBank/DDBJ whole genome shotgun (WGS) entry which is preliminary data.</text>
</comment>
<protein>
    <submittedName>
        <fullName evidence="1">Uncharacterized protein</fullName>
    </submittedName>
</protein>
<evidence type="ECO:0000313" key="1">
    <source>
        <dbReference type="EMBL" id="GAY22878.1"/>
    </source>
</evidence>
<evidence type="ECO:0000313" key="2">
    <source>
        <dbReference type="Proteomes" id="UP000221538"/>
    </source>
</evidence>
<gene>
    <name evidence="1" type="ORF">SFOMI_3440</name>
</gene>
<organism evidence="1 2">
    <name type="scientific">Sphingobium fuliginis (strain ATCC 27551)</name>
    <dbReference type="NCBI Taxonomy" id="336203"/>
    <lineage>
        <taxon>Bacteria</taxon>
        <taxon>Pseudomonadati</taxon>
        <taxon>Pseudomonadota</taxon>
        <taxon>Alphaproteobacteria</taxon>
        <taxon>Sphingomonadales</taxon>
        <taxon>Sphingomonadaceae</taxon>
        <taxon>Sphingobium</taxon>
    </lineage>
</organism>
<sequence>MVSVARHASRPNLNLCLATAQWTFADQALGPLSLCPRLARPPSPIGQD</sequence>
<reference evidence="1 2" key="1">
    <citation type="journal article" date="2013" name="Biodegradation">
        <title>Occurrence of 4-tert-butylphenol (4-t-BP) biodegradation in an aquatic sample caused by the presence of Spirodela polyrrhiza and isolation of a 4-t-BP-utilizing bacterium.</title>
        <authorList>
            <person name="Ogata Y."/>
            <person name="Toyama T."/>
            <person name="Yu N."/>
            <person name="Wang X."/>
            <person name="Sei K."/>
            <person name="Ike M."/>
        </authorList>
    </citation>
    <scope>NUCLEOTIDE SEQUENCE [LARGE SCALE GENOMIC DNA]</scope>
    <source>
        <strain evidence="1 2">OMI</strain>
    </source>
</reference>
<dbReference type="Proteomes" id="UP000221538">
    <property type="component" value="Unassembled WGS sequence"/>
</dbReference>
<accession>A0A292ZIG0</accession>